<dbReference type="Proteomes" id="UP000274661">
    <property type="component" value="Unassembled WGS sequence"/>
</dbReference>
<accession>A0A429VB91</accession>
<dbReference type="RefSeq" id="WP_126719033.1">
    <property type="nucleotide sequence ID" value="NZ_RWJF01000001.1"/>
</dbReference>
<keyword evidence="3" id="KW-1185">Reference proteome</keyword>
<dbReference type="AlphaFoldDB" id="A0A429VB91"/>
<protein>
    <submittedName>
        <fullName evidence="2">Heavy-metal-associated domain-containing protein</fullName>
    </submittedName>
</protein>
<proteinExistence type="predicted"/>
<name>A0A429VB91_9SPHN</name>
<organism evidence="2 3">
    <name type="scientific">Sphingomonas ginkgonis</name>
    <dbReference type="NCBI Taxonomy" id="2315330"/>
    <lineage>
        <taxon>Bacteria</taxon>
        <taxon>Pseudomonadati</taxon>
        <taxon>Pseudomonadota</taxon>
        <taxon>Alphaproteobacteria</taxon>
        <taxon>Sphingomonadales</taxon>
        <taxon>Sphingomonadaceae</taxon>
        <taxon>Sphingomonas</taxon>
    </lineage>
</organism>
<evidence type="ECO:0000256" key="1">
    <source>
        <dbReference type="SAM" id="MobiDB-lite"/>
    </source>
</evidence>
<sequence length="424" mass="44842">MRPGFRSLFLATTALLGFVLLGGGSSAQLESGDRGIMPLDSSNTLEVDGITVDTGGKSGEEARLAGWREAQRLGFRALYAKAHGVPLSEAPTLPDSDLDGIVSSIMVQREQIGPNRYIATLGVLFDRARAAQLLGVPGGPAVRSQPMLLIPIMTTGGVMTTVELRNSWQRAWATFRTAQSPIDYVRISGFGSDPLLINAAQTARPGRGWWRNLLDLYGATDLLVAQVDLHRAYPGGPAVATFLGRHGPDGQVVGSFRIEMRDGQQLQSLMDEGVRRMDGLFAQAFAAGRLDRDSSLNQPPPPPPPPTEAPEAKTQQQAAPSEAPIRTVLIQANIADASQLGELESALRSIAVPGGVGASSTQPGKIALINIRYQGDLAVVKAGLNARGWNSVENGSALHVWRMPVANARPGPQPAPPAPSPAGE</sequence>
<feature type="compositionally biased region" description="Pro residues" evidence="1">
    <location>
        <begin position="298"/>
        <end position="308"/>
    </location>
</feature>
<evidence type="ECO:0000313" key="2">
    <source>
        <dbReference type="EMBL" id="RST31204.1"/>
    </source>
</evidence>
<feature type="region of interest" description="Disordered" evidence="1">
    <location>
        <begin position="291"/>
        <end position="321"/>
    </location>
</feature>
<dbReference type="OrthoDB" id="7420165at2"/>
<dbReference type="EMBL" id="RWJF01000001">
    <property type="protein sequence ID" value="RST31204.1"/>
    <property type="molecule type" value="Genomic_DNA"/>
</dbReference>
<gene>
    <name evidence="2" type="ORF">HMF7854_10420</name>
</gene>
<reference evidence="2 3" key="1">
    <citation type="submission" date="2018-12" db="EMBL/GenBank/DDBJ databases">
        <title>Sphingomonas sp. HMF7854 Genome sequencing and assembly.</title>
        <authorList>
            <person name="Cha I."/>
            <person name="Kang H."/>
            <person name="Kim H."/>
            <person name="Kang J."/>
            <person name="Joh K."/>
        </authorList>
    </citation>
    <scope>NUCLEOTIDE SEQUENCE [LARGE SCALE GENOMIC DNA]</scope>
    <source>
        <strain evidence="2 3">HMF7854</strain>
    </source>
</reference>
<evidence type="ECO:0000313" key="3">
    <source>
        <dbReference type="Proteomes" id="UP000274661"/>
    </source>
</evidence>
<comment type="caution">
    <text evidence="2">The sequence shown here is derived from an EMBL/GenBank/DDBJ whole genome shotgun (WGS) entry which is preliminary data.</text>
</comment>